<proteinExistence type="predicted"/>
<evidence type="ECO:0000313" key="1">
    <source>
        <dbReference type="EMBL" id="SVD31111.1"/>
    </source>
</evidence>
<sequence>MISIPGVAIRPVGAEGWATKTEVKKSGNRMLMRNYQPFAKALDFYL</sequence>
<reference evidence="1" key="1">
    <citation type="submission" date="2018-05" db="EMBL/GenBank/DDBJ databases">
        <authorList>
            <person name="Lanie J.A."/>
            <person name="Ng W.-L."/>
            <person name="Kazmierczak K.M."/>
            <person name="Andrzejewski T.M."/>
            <person name="Davidsen T.M."/>
            <person name="Wayne K.J."/>
            <person name="Tettelin H."/>
            <person name="Glass J.I."/>
            <person name="Rusch D."/>
            <person name="Podicherti R."/>
            <person name="Tsui H.-C.T."/>
            <person name="Winkler M.E."/>
        </authorList>
    </citation>
    <scope>NUCLEOTIDE SEQUENCE</scope>
</reference>
<dbReference type="EMBL" id="UINC01142650">
    <property type="protein sequence ID" value="SVD31111.1"/>
    <property type="molecule type" value="Genomic_DNA"/>
</dbReference>
<name>A0A382UBH7_9ZZZZ</name>
<feature type="non-terminal residue" evidence="1">
    <location>
        <position position="46"/>
    </location>
</feature>
<accession>A0A382UBH7</accession>
<gene>
    <name evidence="1" type="ORF">METZ01_LOCUS383965</name>
</gene>
<organism evidence="1">
    <name type="scientific">marine metagenome</name>
    <dbReference type="NCBI Taxonomy" id="408172"/>
    <lineage>
        <taxon>unclassified sequences</taxon>
        <taxon>metagenomes</taxon>
        <taxon>ecological metagenomes</taxon>
    </lineage>
</organism>
<protein>
    <submittedName>
        <fullName evidence="1">Uncharacterized protein</fullName>
    </submittedName>
</protein>
<dbReference type="AlphaFoldDB" id="A0A382UBH7"/>